<evidence type="ECO:0000256" key="5">
    <source>
        <dbReference type="ARBA" id="ARBA00023157"/>
    </source>
</evidence>
<dbReference type="EMBL" id="JABFUD020000005">
    <property type="protein sequence ID" value="KAI5079416.1"/>
    <property type="molecule type" value="Genomic_DNA"/>
</dbReference>
<dbReference type="GO" id="GO:0005576">
    <property type="term" value="C:extracellular region"/>
    <property type="evidence" value="ECO:0007669"/>
    <property type="project" value="UniProtKB-SubCell"/>
</dbReference>
<evidence type="ECO:0000256" key="4">
    <source>
        <dbReference type="ARBA" id="ARBA00022729"/>
    </source>
</evidence>
<evidence type="ECO:0000256" key="2">
    <source>
        <dbReference type="ARBA" id="ARBA00008127"/>
    </source>
</evidence>
<evidence type="ECO:0008006" key="8">
    <source>
        <dbReference type="Google" id="ProtNLM"/>
    </source>
</evidence>
<sequence>MSDNGGSVRAVGESSSYRLKGASKRTIKEKYWHGRELLEIVDSGPGSKPPRCETKCGKCTPCTPVRVPVQPGPHKTSEYYPEAWRCKCKGKLYMP</sequence>
<keyword evidence="3" id="KW-0964">Secreted</keyword>
<name>A0A9D4V4X0_ADICA</name>
<gene>
    <name evidence="6" type="ORF">GOP47_0004895</name>
</gene>
<reference evidence="6 7" key="1">
    <citation type="submission" date="2021-01" db="EMBL/GenBank/DDBJ databases">
        <title>Adiantum capillus-veneris genome.</title>
        <authorList>
            <person name="Fang Y."/>
            <person name="Liao Q."/>
        </authorList>
    </citation>
    <scope>NUCLEOTIDE SEQUENCE [LARGE SCALE GENOMIC DNA]</scope>
    <source>
        <strain evidence="6">H3</strain>
        <tissue evidence="6">Leaf</tissue>
    </source>
</reference>
<dbReference type="PANTHER" id="PTHR33109">
    <property type="entry name" value="EPIDERMAL PATTERNING FACTOR-LIKE PROTEIN 4"/>
    <property type="match status" value="1"/>
</dbReference>
<keyword evidence="7" id="KW-1185">Reference proteome</keyword>
<dbReference type="OrthoDB" id="1937916at2759"/>
<evidence type="ECO:0000256" key="3">
    <source>
        <dbReference type="ARBA" id="ARBA00022525"/>
    </source>
</evidence>
<comment type="caution">
    <text evidence="6">The sequence shown here is derived from an EMBL/GenBank/DDBJ whole genome shotgun (WGS) entry which is preliminary data.</text>
</comment>
<dbReference type="Pfam" id="PF17181">
    <property type="entry name" value="EPF"/>
    <property type="match status" value="1"/>
</dbReference>
<accession>A0A9D4V4X0</accession>
<dbReference type="PANTHER" id="PTHR33109:SF4">
    <property type="entry name" value="EPIDERMAL PATTERNING FACTOR-LIKE PROTEIN 6"/>
    <property type="match status" value="1"/>
</dbReference>
<keyword evidence="5" id="KW-1015">Disulfide bond</keyword>
<proteinExistence type="inferred from homology"/>
<dbReference type="InterPro" id="IPR039455">
    <property type="entry name" value="EPFL"/>
</dbReference>
<dbReference type="GO" id="GO:0010052">
    <property type="term" value="P:guard cell differentiation"/>
    <property type="evidence" value="ECO:0007669"/>
    <property type="project" value="TreeGrafter"/>
</dbReference>
<evidence type="ECO:0000313" key="7">
    <source>
        <dbReference type="Proteomes" id="UP000886520"/>
    </source>
</evidence>
<dbReference type="Proteomes" id="UP000886520">
    <property type="component" value="Chromosome 5"/>
</dbReference>
<evidence type="ECO:0000313" key="6">
    <source>
        <dbReference type="EMBL" id="KAI5079416.1"/>
    </source>
</evidence>
<keyword evidence="4" id="KW-0732">Signal</keyword>
<organism evidence="6 7">
    <name type="scientific">Adiantum capillus-veneris</name>
    <name type="common">Maidenhair fern</name>
    <dbReference type="NCBI Taxonomy" id="13818"/>
    <lineage>
        <taxon>Eukaryota</taxon>
        <taxon>Viridiplantae</taxon>
        <taxon>Streptophyta</taxon>
        <taxon>Embryophyta</taxon>
        <taxon>Tracheophyta</taxon>
        <taxon>Polypodiopsida</taxon>
        <taxon>Polypodiidae</taxon>
        <taxon>Polypodiales</taxon>
        <taxon>Pteridineae</taxon>
        <taxon>Pteridaceae</taxon>
        <taxon>Vittarioideae</taxon>
        <taxon>Adiantum</taxon>
    </lineage>
</organism>
<dbReference type="AlphaFoldDB" id="A0A9D4V4X0"/>
<comment type="subcellular location">
    <subcellularLocation>
        <location evidence="1">Secreted</location>
    </subcellularLocation>
</comment>
<protein>
    <recommendedName>
        <fullName evidence="8">Epidermal patterning factor-like protein</fullName>
    </recommendedName>
</protein>
<evidence type="ECO:0000256" key="1">
    <source>
        <dbReference type="ARBA" id="ARBA00004613"/>
    </source>
</evidence>
<comment type="similarity">
    <text evidence="2">Belongs to the plant cysteine rich small secretory peptide family. Epidermal patterning factor subfamily.</text>
</comment>